<dbReference type="InterPro" id="IPR010915">
    <property type="entry name" value="PHB_depoly_PhaZ"/>
</dbReference>
<dbReference type="SUPFAM" id="SSF53474">
    <property type="entry name" value="alpha/beta-Hydrolases"/>
    <property type="match status" value="1"/>
</dbReference>
<dbReference type="NCBIfam" id="TIGR01849">
    <property type="entry name" value="PHB_depoly_PhaZ"/>
    <property type="match status" value="1"/>
</dbReference>
<evidence type="ECO:0000313" key="4">
    <source>
        <dbReference type="Proteomes" id="UP000761264"/>
    </source>
</evidence>
<feature type="region of interest" description="Disordered" evidence="1">
    <location>
        <begin position="408"/>
        <end position="435"/>
    </location>
</feature>
<dbReference type="Proteomes" id="UP000761264">
    <property type="component" value="Unassembled WGS sequence"/>
</dbReference>
<keyword evidence="4" id="KW-1185">Reference proteome</keyword>
<dbReference type="AlphaFoldDB" id="A0A967K930"/>
<name>A0A967K930_9PROT</name>
<dbReference type="InterPro" id="IPR009656">
    <property type="entry name" value="PHB_depo_C"/>
</dbReference>
<dbReference type="EMBL" id="JAAQPH010000016">
    <property type="protein sequence ID" value="NIA70783.1"/>
    <property type="molecule type" value="Genomic_DNA"/>
</dbReference>
<evidence type="ECO:0000259" key="2">
    <source>
        <dbReference type="Pfam" id="PF06850"/>
    </source>
</evidence>
<accession>A0A967K930</accession>
<comment type="caution">
    <text evidence="3">The sequence shown here is derived from an EMBL/GenBank/DDBJ whole genome shotgun (WGS) entry which is preliminary data.</text>
</comment>
<dbReference type="InterPro" id="IPR051321">
    <property type="entry name" value="PHA/PHB_synthase"/>
</dbReference>
<dbReference type="Pfam" id="PF06850">
    <property type="entry name" value="PHB_depo_C"/>
    <property type="match status" value="1"/>
</dbReference>
<dbReference type="PANTHER" id="PTHR36837:SF4">
    <property type="entry name" value="BLR0908 PROTEIN"/>
    <property type="match status" value="1"/>
</dbReference>
<sequence length="435" mass="49339">MLYYLHEMSRLSMAPARAMSDGLRMMLNHPMNPMTNTPMVRSIESAADIFEHLTRSYGKPNWGLDSTTIGDVEVAVEQEVVIKRTYCDLLHFKRARERPDDPKLLIVAPLSGHYATLVRGTVETMLPDHDVFVTDWRDCRMIPVTDDRFNLNDYIDYLIDFLHVLGPNTHIIAVCQPSVPALAAVSVMSAWGDNCLPATLTMIGGPIDTRESPTQVNKLAKENSIEWFENNVVVQVPPPYPGVFRKVYPGFIQLTNFIAMNYDRHLASYGELFDHLVRGDDEAADKKRVFYEEYRAVMDLPAEFYLQTVKTVFQEHELPQGKMIARWHPVLPEHITRTALLCIEGELDDISGIGQTKAALEITPNLPDEMKAYHLARDVGHYGLFNGGKWRERIAPCVKQFIRTHDHRIGSNPGRKSAAVGTWQGAERRGPRGDR</sequence>
<proteinExistence type="predicted"/>
<organism evidence="3 4">
    <name type="scientific">Pelagibius litoralis</name>
    <dbReference type="NCBI Taxonomy" id="374515"/>
    <lineage>
        <taxon>Bacteria</taxon>
        <taxon>Pseudomonadati</taxon>
        <taxon>Pseudomonadota</taxon>
        <taxon>Alphaproteobacteria</taxon>
        <taxon>Rhodospirillales</taxon>
        <taxon>Rhodovibrionaceae</taxon>
        <taxon>Pelagibius</taxon>
    </lineage>
</organism>
<evidence type="ECO:0000256" key="1">
    <source>
        <dbReference type="SAM" id="MobiDB-lite"/>
    </source>
</evidence>
<dbReference type="PIRSF" id="PIRSF020818">
    <property type="entry name" value="PHB_depoly_PhaZ"/>
    <property type="match status" value="1"/>
</dbReference>
<gene>
    <name evidence="3" type="ORF">HBA54_19470</name>
</gene>
<evidence type="ECO:0000313" key="3">
    <source>
        <dbReference type="EMBL" id="NIA70783.1"/>
    </source>
</evidence>
<feature type="domain" description="PHB de-polymerase C-terminal" evidence="2">
    <location>
        <begin position="204"/>
        <end position="405"/>
    </location>
</feature>
<dbReference type="InterPro" id="IPR029058">
    <property type="entry name" value="AB_hydrolase_fold"/>
</dbReference>
<feature type="compositionally biased region" description="Basic and acidic residues" evidence="1">
    <location>
        <begin position="426"/>
        <end position="435"/>
    </location>
</feature>
<dbReference type="RefSeq" id="WP_167227745.1">
    <property type="nucleotide sequence ID" value="NZ_JAAQPH010000016.1"/>
</dbReference>
<reference evidence="3" key="1">
    <citation type="submission" date="2020-03" db="EMBL/GenBank/DDBJ databases">
        <title>Genome of Pelagibius litoralis DSM 21314T.</title>
        <authorList>
            <person name="Wang G."/>
        </authorList>
    </citation>
    <scope>NUCLEOTIDE SEQUENCE</scope>
    <source>
        <strain evidence="3">DSM 21314</strain>
    </source>
</reference>
<protein>
    <submittedName>
        <fullName evidence="3">Polyhydroxyalkanoate depolymerase</fullName>
    </submittedName>
</protein>
<dbReference type="PANTHER" id="PTHR36837">
    <property type="entry name" value="POLY(3-HYDROXYALKANOATE) POLYMERASE SUBUNIT PHAC"/>
    <property type="match status" value="1"/>
</dbReference>